<dbReference type="SMART" id="SM01050">
    <property type="entry name" value="CactinC_cactus"/>
    <property type="match status" value="1"/>
</dbReference>
<protein>
    <recommendedName>
        <fullName evidence="2">Splicing factor Cactin</fullName>
    </recommendedName>
</protein>
<organism evidence="8">
    <name type="scientific">Chlorella variabilis</name>
    <name type="common">Green alga</name>
    <dbReference type="NCBI Taxonomy" id="554065"/>
    <lineage>
        <taxon>Eukaryota</taxon>
        <taxon>Viridiplantae</taxon>
        <taxon>Chlorophyta</taxon>
        <taxon>core chlorophytes</taxon>
        <taxon>Trebouxiophyceae</taxon>
        <taxon>Chlorellales</taxon>
        <taxon>Chlorellaceae</taxon>
        <taxon>Chlorella clade</taxon>
        <taxon>Chlorella</taxon>
    </lineage>
</organism>
<feature type="coiled-coil region" evidence="3">
    <location>
        <begin position="101"/>
        <end position="165"/>
    </location>
</feature>
<feature type="compositionally biased region" description="Basic residues" evidence="4">
    <location>
        <begin position="39"/>
        <end position="58"/>
    </location>
</feature>
<dbReference type="AlphaFoldDB" id="E1ZC91"/>
<evidence type="ECO:0000256" key="1">
    <source>
        <dbReference type="ARBA" id="ARBA00006895"/>
    </source>
</evidence>
<feature type="region of interest" description="Disordered" evidence="4">
    <location>
        <begin position="1"/>
        <end position="74"/>
    </location>
</feature>
<evidence type="ECO:0000256" key="4">
    <source>
        <dbReference type="SAM" id="MobiDB-lite"/>
    </source>
</evidence>
<dbReference type="GO" id="GO:0005737">
    <property type="term" value="C:cytoplasm"/>
    <property type="evidence" value="ECO:0007669"/>
    <property type="project" value="TreeGrafter"/>
</dbReference>
<dbReference type="KEGG" id="cvr:CHLNCDRAFT_144245"/>
<evidence type="ECO:0000259" key="5">
    <source>
        <dbReference type="Pfam" id="PF09732"/>
    </source>
</evidence>
<feature type="compositionally biased region" description="Basic and acidic residues" evidence="4">
    <location>
        <begin position="473"/>
        <end position="486"/>
    </location>
</feature>
<feature type="region of interest" description="Disordered" evidence="4">
    <location>
        <begin position="355"/>
        <end position="429"/>
    </location>
</feature>
<dbReference type="GO" id="GO:0045292">
    <property type="term" value="P:mRNA cis splicing, via spliceosome"/>
    <property type="evidence" value="ECO:0007669"/>
    <property type="project" value="TreeGrafter"/>
</dbReference>
<dbReference type="STRING" id="554065.E1ZC91"/>
<proteinExistence type="inferred from homology"/>
<dbReference type="InterPro" id="IPR018816">
    <property type="entry name" value="Cactin_central"/>
</dbReference>
<evidence type="ECO:0000313" key="8">
    <source>
        <dbReference type="Proteomes" id="UP000008141"/>
    </source>
</evidence>
<feature type="compositionally biased region" description="Basic residues" evidence="4">
    <location>
        <begin position="1"/>
        <end position="23"/>
    </location>
</feature>
<dbReference type="Pfam" id="PF10312">
    <property type="entry name" value="Cactin_mid"/>
    <property type="match status" value="1"/>
</dbReference>
<feature type="domain" description="Splicing factor cactin central" evidence="6">
    <location>
        <begin position="140"/>
        <end position="336"/>
    </location>
</feature>
<keyword evidence="3" id="KW-0175">Coiled coil</keyword>
<reference evidence="7 8" key="1">
    <citation type="journal article" date="2010" name="Plant Cell">
        <title>The Chlorella variabilis NC64A genome reveals adaptation to photosymbiosis, coevolution with viruses, and cryptic sex.</title>
        <authorList>
            <person name="Blanc G."/>
            <person name="Duncan G."/>
            <person name="Agarkova I."/>
            <person name="Borodovsky M."/>
            <person name="Gurnon J."/>
            <person name="Kuo A."/>
            <person name="Lindquist E."/>
            <person name="Lucas S."/>
            <person name="Pangilinan J."/>
            <person name="Polle J."/>
            <person name="Salamov A."/>
            <person name="Terry A."/>
            <person name="Yamada T."/>
            <person name="Dunigan D.D."/>
            <person name="Grigoriev I.V."/>
            <person name="Claverie J.M."/>
            <person name="Van Etten J.L."/>
        </authorList>
    </citation>
    <scope>NUCLEOTIDE SEQUENCE [LARGE SCALE GENOMIC DNA]</scope>
    <source>
        <strain evidence="7 8">NC64A</strain>
    </source>
</reference>
<evidence type="ECO:0000256" key="2">
    <source>
        <dbReference type="ARBA" id="ARBA00034534"/>
    </source>
</evidence>
<accession>E1ZC91</accession>
<feature type="compositionally biased region" description="Low complexity" evidence="4">
    <location>
        <begin position="418"/>
        <end position="429"/>
    </location>
</feature>
<dbReference type="eggNOG" id="KOG2370">
    <property type="taxonomic scope" value="Eukaryota"/>
</dbReference>
<dbReference type="InterPro" id="IPR019134">
    <property type="entry name" value="Cactin_C"/>
</dbReference>
<feature type="compositionally biased region" description="Low complexity" evidence="4">
    <location>
        <begin position="460"/>
        <end position="472"/>
    </location>
</feature>
<dbReference type="OMA" id="HIDFWND"/>
<dbReference type="EMBL" id="GL433841">
    <property type="protein sequence ID" value="EFN56768.1"/>
    <property type="molecule type" value="Genomic_DNA"/>
</dbReference>
<sequence>MAKHKKEKKSKKDRKEKKRRHRSSSPSSSGSDSDEEYKRRKAEKLAKKVAQHLKKHKVTGTGYSNEDNPFGDTNLTERFVWGKKIEKEIAGGRDVRDMTAKAEMKRQAERLEEIEKVKKRREQREAEKAAMAEELEMIQRERAIAEAADLEKKEEEFHLEQAKAKSQQRLGEGRPKPIDRLAHTIFLMEGADPQEEPTSLISGLSLRQLKDLRDDVANFQEMDKHHPLHREFWSAALLVAEHELYEQQKQEDLDRAKLRGEPVPAKYAVREAGWHESIDTEVQVMLAGKTHRELLELEGGIQAQLDSGTAADPEYWQAVLKRLALHKAKARLREIHADMMQQHLAKMMADVDVPGAMGWGAEDQAGEEDEEQIEEEEEGRPPLSAEEQAAAAAAAADDNEIELAEDEEEGGEGGAAGGAAAAAAAGEGGAPVDAELEALARAPGPTDAAKAAKDAEKEAAAAASAVERAAAARQKETARGEPRNWDDMSDGEQEGHADELGSYSPAPLPPTAYAGQDVIPEEEDLRLLELTRAQVKYKEVQRYKAASAAAAAARPAQAEADRIYRRIMQRPGDAARMLGGGAPMTRFLSAPAQGSEQPSGEADAGEVAFRRTADKLMGDLGTSGDAPFGGEVQVDADSQVYWWHEKYRPRRPKYFNRVHTGYEWNKYNQTHYDGDNPPPKTVQGYKFNIFYPELLDKTVAPTYKIDRDPTSPDGSTCILRFTAGPPYEDIAFRIINHEWEYNHKRGFKCVFERGILHLYFNFRRERYRR</sequence>
<dbReference type="InParanoid" id="E1ZC91"/>
<evidence type="ECO:0000313" key="7">
    <source>
        <dbReference type="EMBL" id="EFN56768.1"/>
    </source>
</evidence>
<evidence type="ECO:0000256" key="3">
    <source>
        <dbReference type="SAM" id="Coils"/>
    </source>
</evidence>
<dbReference type="PANTHER" id="PTHR21737">
    <property type="entry name" value="POLYGLUTAMINE BINDING PROTEIN 1/MARVEL MEMBRANE-ASSOCIATING DOMAIN CONTAINING 3"/>
    <property type="match status" value="1"/>
</dbReference>
<feature type="compositionally biased region" description="Acidic residues" evidence="4">
    <location>
        <begin position="364"/>
        <end position="378"/>
    </location>
</feature>
<keyword evidence="8" id="KW-1185">Reference proteome</keyword>
<dbReference type="RefSeq" id="XP_005848870.1">
    <property type="nucleotide sequence ID" value="XM_005848808.1"/>
</dbReference>
<dbReference type="Pfam" id="PF09732">
    <property type="entry name" value="CactinC_cactus"/>
    <property type="match status" value="1"/>
</dbReference>
<feature type="domain" description="Splicing factor Cactin C-terminal" evidence="5">
    <location>
        <begin position="643"/>
        <end position="769"/>
    </location>
</feature>
<feature type="compositionally biased region" description="Basic and acidic residues" evidence="4">
    <location>
        <begin position="450"/>
        <end position="459"/>
    </location>
</feature>
<dbReference type="Proteomes" id="UP000008141">
    <property type="component" value="Unassembled WGS sequence"/>
</dbReference>
<dbReference type="PANTHER" id="PTHR21737:SF4">
    <property type="entry name" value="SPLICING FACTOR CACTIN"/>
    <property type="match status" value="1"/>
</dbReference>
<dbReference type="OrthoDB" id="265955at2759"/>
<feature type="compositionally biased region" description="Acidic residues" evidence="4">
    <location>
        <begin position="397"/>
        <end position="411"/>
    </location>
</feature>
<dbReference type="GO" id="GO:0005681">
    <property type="term" value="C:spliceosomal complex"/>
    <property type="evidence" value="ECO:0007669"/>
    <property type="project" value="TreeGrafter"/>
</dbReference>
<dbReference type="FunCoup" id="E1ZC91">
    <property type="interactions" value="1675"/>
</dbReference>
<feature type="compositionally biased region" description="Low complexity" evidence="4">
    <location>
        <begin position="385"/>
        <end position="396"/>
    </location>
</feature>
<name>E1ZC91_CHLVA</name>
<comment type="similarity">
    <text evidence="1">Belongs to the CACTIN family.</text>
</comment>
<gene>
    <name evidence="7" type="ORF">CHLNCDRAFT_144245</name>
</gene>
<evidence type="ECO:0000259" key="6">
    <source>
        <dbReference type="Pfam" id="PF10312"/>
    </source>
</evidence>
<dbReference type="GeneID" id="17356223"/>
<feature type="compositionally biased region" description="Polar residues" evidence="4">
    <location>
        <begin position="61"/>
        <end position="74"/>
    </location>
</feature>
<feature type="region of interest" description="Disordered" evidence="4">
    <location>
        <begin position="443"/>
        <end position="514"/>
    </location>
</feature>